<dbReference type="GO" id="GO:0016616">
    <property type="term" value="F:oxidoreductase activity, acting on the CH-OH group of donors, NAD or NADP as acceptor"/>
    <property type="evidence" value="ECO:0007669"/>
    <property type="project" value="UniProtKB-ARBA"/>
</dbReference>
<gene>
    <name evidence="2" type="ORF">AK812_SmicGene37066</name>
</gene>
<dbReference type="InterPro" id="IPR023210">
    <property type="entry name" value="NADP_OxRdtase_dom"/>
</dbReference>
<evidence type="ECO:0000259" key="1">
    <source>
        <dbReference type="Pfam" id="PF00248"/>
    </source>
</evidence>
<dbReference type="PROSITE" id="PS00062">
    <property type="entry name" value="ALDOKETO_REDUCTASE_2"/>
    <property type="match status" value="1"/>
</dbReference>
<evidence type="ECO:0000313" key="2">
    <source>
        <dbReference type="EMBL" id="OLP82283.1"/>
    </source>
</evidence>
<keyword evidence="3" id="KW-1185">Reference proteome</keyword>
<comment type="caution">
    <text evidence="2">The sequence shown here is derived from an EMBL/GenBank/DDBJ whole genome shotgun (WGS) entry which is preliminary data.</text>
</comment>
<protein>
    <recommendedName>
        <fullName evidence="1">NADP-dependent oxidoreductase domain-containing protein</fullName>
    </recommendedName>
</protein>
<dbReference type="PRINTS" id="PR00069">
    <property type="entry name" value="ALDKETRDTASE"/>
</dbReference>
<proteinExistence type="predicted"/>
<reference evidence="2 3" key="1">
    <citation type="submission" date="2016-02" db="EMBL/GenBank/DDBJ databases">
        <title>Genome analysis of coral dinoflagellate symbionts highlights evolutionary adaptations to a symbiotic lifestyle.</title>
        <authorList>
            <person name="Aranda M."/>
            <person name="Li Y."/>
            <person name="Liew Y.J."/>
            <person name="Baumgarten S."/>
            <person name="Simakov O."/>
            <person name="Wilson M."/>
            <person name="Piel J."/>
            <person name="Ashoor H."/>
            <person name="Bougouffa S."/>
            <person name="Bajic V.B."/>
            <person name="Ryu T."/>
            <person name="Ravasi T."/>
            <person name="Bayer T."/>
            <person name="Micklem G."/>
            <person name="Kim H."/>
            <person name="Bhak J."/>
            <person name="Lajeunesse T.C."/>
            <person name="Voolstra C.R."/>
        </authorList>
    </citation>
    <scope>NUCLEOTIDE SEQUENCE [LARGE SCALE GENOMIC DNA]</scope>
    <source>
        <strain evidence="2 3">CCMP2467</strain>
    </source>
</reference>
<dbReference type="PANTHER" id="PTHR43827">
    <property type="entry name" value="2,5-DIKETO-D-GLUCONIC ACID REDUCTASE"/>
    <property type="match status" value="1"/>
</dbReference>
<accession>A0A1Q9CH73</accession>
<evidence type="ECO:0000313" key="3">
    <source>
        <dbReference type="Proteomes" id="UP000186817"/>
    </source>
</evidence>
<dbReference type="Proteomes" id="UP000186817">
    <property type="component" value="Unassembled WGS sequence"/>
</dbReference>
<sequence length="388" mass="42681">MRTICLHKSQWGKTLACSCSILLTWLLSFRSPTLQLCASGAGAGIEPRSIELRRGLRIPRLGFGTGRPGGSRDPGVTLEQGRKRLVDAVNAAIHAGYRLVDTSLSSGMESTIIEGIRKSGVQPSEVVIATKLLQHAHSSPAAVRSSLEDSLRNLKCDCIDLYLLQSPRGGMISKVWTQLLALRDAGLIRAVGVSNFGVQQLEGMRISGLELPEVNQVEVHCSLASSPLEVQAVGVWLRQEKSPGPRWFVSRIVFAAPRSAMRFRRKTGWRQMHELTAYHRKHRIATMQMAPLARGEMFNKTDVANIAREVGCSEAAVAVRWSMQMGFIPLPRSVRPDRIRENSAAGVTLTECQMERIARVDLNYTSCTKASPCSRLPWPAVAADLLCF</sequence>
<organism evidence="2 3">
    <name type="scientific">Symbiodinium microadriaticum</name>
    <name type="common">Dinoflagellate</name>
    <name type="synonym">Zooxanthella microadriatica</name>
    <dbReference type="NCBI Taxonomy" id="2951"/>
    <lineage>
        <taxon>Eukaryota</taxon>
        <taxon>Sar</taxon>
        <taxon>Alveolata</taxon>
        <taxon>Dinophyceae</taxon>
        <taxon>Suessiales</taxon>
        <taxon>Symbiodiniaceae</taxon>
        <taxon>Symbiodinium</taxon>
    </lineage>
</organism>
<dbReference type="CDD" id="cd19071">
    <property type="entry name" value="AKR_AKR1-5-like"/>
    <property type="match status" value="1"/>
</dbReference>
<dbReference type="PANTHER" id="PTHR43827:SF13">
    <property type="entry name" value="ALDO_KETO REDUCTASE FAMILY PROTEIN"/>
    <property type="match status" value="1"/>
</dbReference>
<dbReference type="InterPro" id="IPR020471">
    <property type="entry name" value="AKR"/>
</dbReference>
<dbReference type="InterPro" id="IPR018170">
    <property type="entry name" value="Aldo/ket_reductase_CS"/>
</dbReference>
<feature type="domain" description="NADP-dependent oxidoreductase" evidence="1">
    <location>
        <begin position="60"/>
        <end position="220"/>
    </location>
</feature>
<name>A0A1Q9CH73_SYMMI</name>
<dbReference type="OrthoDB" id="416253at2759"/>
<dbReference type="Pfam" id="PF00248">
    <property type="entry name" value="Aldo_ket_red"/>
    <property type="match status" value="1"/>
</dbReference>
<dbReference type="Gene3D" id="3.20.20.100">
    <property type="entry name" value="NADP-dependent oxidoreductase domain"/>
    <property type="match status" value="1"/>
</dbReference>
<dbReference type="SUPFAM" id="SSF51430">
    <property type="entry name" value="NAD(P)-linked oxidoreductase"/>
    <property type="match status" value="1"/>
</dbReference>
<dbReference type="InterPro" id="IPR036812">
    <property type="entry name" value="NAD(P)_OxRdtase_dom_sf"/>
</dbReference>
<dbReference type="EMBL" id="LSRX01001208">
    <property type="protein sequence ID" value="OLP82283.1"/>
    <property type="molecule type" value="Genomic_DNA"/>
</dbReference>
<dbReference type="AlphaFoldDB" id="A0A1Q9CH73"/>